<evidence type="ECO:0000256" key="3">
    <source>
        <dbReference type="ARBA" id="ARBA00022692"/>
    </source>
</evidence>
<feature type="transmembrane region" description="Helical" evidence="6">
    <location>
        <begin position="119"/>
        <end position="140"/>
    </location>
</feature>
<accession>A0A7V9VYX3</accession>
<feature type="transmembrane region" description="Helical" evidence="6">
    <location>
        <begin position="89"/>
        <end position="107"/>
    </location>
</feature>
<feature type="transmembrane region" description="Helical" evidence="6">
    <location>
        <begin position="64"/>
        <end position="83"/>
    </location>
</feature>
<dbReference type="AlphaFoldDB" id="A0A7V9VYX3"/>
<evidence type="ECO:0000313" key="9">
    <source>
        <dbReference type="EMBL" id="MCG6661450.1"/>
    </source>
</evidence>
<dbReference type="GO" id="GO:0016020">
    <property type="term" value="C:membrane"/>
    <property type="evidence" value="ECO:0007669"/>
    <property type="project" value="UniProtKB-SubCell"/>
</dbReference>
<keyword evidence="11" id="KW-1185">Reference proteome</keyword>
<evidence type="ECO:0000256" key="6">
    <source>
        <dbReference type="SAM" id="Phobius"/>
    </source>
</evidence>
<feature type="domain" description="EamA" evidence="7">
    <location>
        <begin position="148"/>
        <end position="278"/>
    </location>
</feature>
<dbReference type="EMBL" id="JABFUB010000004">
    <property type="protein sequence ID" value="MCG6661450.1"/>
    <property type="molecule type" value="Genomic_DNA"/>
</dbReference>
<dbReference type="RefSeq" id="WP_181513473.1">
    <property type="nucleotide sequence ID" value="NZ_JABFUB010000004.1"/>
</dbReference>
<feature type="transmembrane region" description="Helical" evidence="6">
    <location>
        <begin position="238"/>
        <end position="258"/>
    </location>
</feature>
<dbReference type="Pfam" id="PF00892">
    <property type="entry name" value="EamA"/>
    <property type="match status" value="2"/>
</dbReference>
<evidence type="ECO:0000259" key="7">
    <source>
        <dbReference type="Pfam" id="PF00892"/>
    </source>
</evidence>
<dbReference type="InterPro" id="IPR037185">
    <property type="entry name" value="EmrE-like"/>
</dbReference>
<evidence type="ECO:0000313" key="10">
    <source>
        <dbReference type="Proteomes" id="UP000518091"/>
    </source>
</evidence>
<dbReference type="InterPro" id="IPR000620">
    <property type="entry name" value="EamA_dom"/>
</dbReference>
<feature type="transmembrane region" description="Helical" evidence="6">
    <location>
        <begin position="209"/>
        <end position="231"/>
    </location>
</feature>
<protein>
    <submittedName>
        <fullName evidence="8">DMT family transporter</fullName>
    </submittedName>
</protein>
<comment type="caution">
    <text evidence="8">The sequence shown here is derived from an EMBL/GenBank/DDBJ whole genome shotgun (WGS) entry which is preliminary data.</text>
</comment>
<evidence type="ECO:0000256" key="1">
    <source>
        <dbReference type="ARBA" id="ARBA00004141"/>
    </source>
</evidence>
<feature type="transmembrane region" description="Helical" evidence="6">
    <location>
        <begin position="264"/>
        <end position="284"/>
    </location>
</feature>
<name>A0A7V9VYX3_9GAMM</name>
<dbReference type="EMBL" id="JACEFT010000002">
    <property type="protein sequence ID" value="MBA2777979.1"/>
    <property type="molecule type" value="Genomic_DNA"/>
</dbReference>
<proteinExistence type="inferred from homology"/>
<dbReference type="Proteomes" id="UP000814353">
    <property type="component" value="Unassembled WGS sequence"/>
</dbReference>
<feature type="transmembrane region" description="Helical" evidence="6">
    <location>
        <begin position="178"/>
        <end position="197"/>
    </location>
</feature>
<sequence length="305" mass="32056">MPTAAAYLIVVLVWATTPLAIKWSAEAGAPVGSVLLRMAIALLAGLLVLVALRRGLRRDRHAMRSYAAAVPGVFGAMALSYHASMTLPSGMMSVIFGMAPLISGLILQLLPSAVKLRRWHWIGCVLGLAGLGLVFADSLVLGSDQLPALLMMLGAVTLFSASGIAVQRVAAGLGPLEQTLGTLALCLPCFFILWLASSEPMAIPLSTRGLWSVVYLALFGSLVGFLCYFLILSRLSAASVALVTLITPILALGLGMTLNQEQPSSSMLAGAVLILVALGAYLFGDRLARLKDERKVSSSAEHESI</sequence>
<comment type="similarity">
    <text evidence="2">Belongs to the EamA transporter family.</text>
</comment>
<organism evidence="8 10">
    <name type="scientific">Billgrantia kenyensis</name>
    <dbReference type="NCBI Taxonomy" id="321266"/>
    <lineage>
        <taxon>Bacteria</taxon>
        <taxon>Pseudomonadati</taxon>
        <taxon>Pseudomonadota</taxon>
        <taxon>Gammaproteobacteria</taxon>
        <taxon>Oceanospirillales</taxon>
        <taxon>Halomonadaceae</taxon>
        <taxon>Billgrantia</taxon>
    </lineage>
</organism>
<evidence type="ECO:0000313" key="11">
    <source>
        <dbReference type="Proteomes" id="UP000814353"/>
    </source>
</evidence>
<dbReference type="PANTHER" id="PTHR32322:SF2">
    <property type="entry name" value="EAMA DOMAIN-CONTAINING PROTEIN"/>
    <property type="match status" value="1"/>
</dbReference>
<dbReference type="SUPFAM" id="SSF103481">
    <property type="entry name" value="Multidrug resistance efflux transporter EmrE"/>
    <property type="match status" value="1"/>
</dbReference>
<dbReference type="PANTHER" id="PTHR32322">
    <property type="entry name" value="INNER MEMBRANE TRANSPORTER"/>
    <property type="match status" value="1"/>
</dbReference>
<feature type="transmembrane region" description="Helical" evidence="6">
    <location>
        <begin position="146"/>
        <end position="166"/>
    </location>
</feature>
<gene>
    <name evidence="8" type="ORF">H1D44_03600</name>
    <name evidence="9" type="ORF">HOP48_07780</name>
</gene>
<reference evidence="8 10" key="2">
    <citation type="submission" date="2020-07" db="EMBL/GenBank/DDBJ databases">
        <title>Identification of Halomonas strains.</title>
        <authorList>
            <person name="Xiao Z."/>
            <person name="Shen J."/>
        </authorList>
    </citation>
    <scope>NUCLEOTIDE SEQUENCE [LARGE SCALE GENOMIC DNA]</scope>
    <source>
        <strain evidence="8 10">DSM 17331</strain>
    </source>
</reference>
<feature type="transmembrane region" description="Helical" evidence="6">
    <location>
        <begin position="30"/>
        <end position="52"/>
    </location>
</feature>
<evidence type="ECO:0000313" key="8">
    <source>
        <dbReference type="EMBL" id="MBA2777979.1"/>
    </source>
</evidence>
<keyword evidence="5 6" id="KW-0472">Membrane</keyword>
<dbReference type="InterPro" id="IPR050638">
    <property type="entry name" value="AA-Vitamin_Transporters"/>
</dbReference>
<keyword evidence="4 6" id="KW-1133">Transmembrane helix</keyword>
<feature type="domain" description="EamA" evidence="7">
    <location>
        <begin position="6"/>
        <end position="135"/>
    </location>
</feature>
<dbReference type="Proteomes" id="UP000518091">
    <property type="component" value="Unassembled WGS sequence"/>
</dbReference>
<reference evidence="9 11" key="1">
    <citation type="submission" date="2020-05" db="EMBL/GenBank/DDBJ databases">
        <title>Comparative genomic analysis of denitrifying bacteria from Halomonas genus.</title>
        <authorList>
            <person name="Wang L."/>
            <person name="Shao Z."/>
        </authorList>
    </citation>
    <scope>NUCLEOTIDE SEQUENCE [LARGE SCALE GENOMIC DNA]</scope>
    <source>
        <strain evidence="9 11">DSM 17331</strain>
    </source>
</reference>
<keyword evidence="3 6" id="KW-0812">Transmembrane</keyword>
<evidence type="ECO:0000256" key="2">
    <source>
        <dbReference type="ARBA" id="ARBA00007362"/>
    </source>
</evidence>
<comment type="subcellular location">
    <subcellularLocation>
        <location evidence="1">Membrane</location>
        <topology evidence="1">Multi-pass membrane protein</topology>
    </subcellularLocation>
</comment>
<evidence type="ECO:0000256" key="5">
    <source>
        <dbReference type="ARBA" id="ARBA00023136"/>
    </source>
</evidence>
<evidence type="ECO:0000256" key="4">
    <source>
        <dbReference type="ARBA" id="ARBA00022989"/>
    </source>
</evidence>